<organism evidence="1 2">
    <name type="scientific">Aphanocapsa feldmannii 277cV</name>
    <dbReference type="NCBI Taxonomy" id="2507553"/>
    <lineage>
        <taxon>Bacteria</taxon>
        <taxon>Bacillati</taxon>
        <taxon>Cyanobacteriota</taxon>
        <taxon>Cyanophyceae</taxon>
        <taxon>Oscillatoriophycideae</taxon>
        <taxon>Chroococcales</taxon>
        <taxon>Microcystaceae</taxon>
        <taxon>Aphanocapsa</taxon>
    </lineage>
</organism>
<dbReference type="Proteomes" id="UP000317990">
    <property type="component" value="Unassembled WGS sequence"/>
</dbReference>
<comment type="caution">
    <text evidence="1">The sequence shown here is derived from an EMBL/GenBank/DDBJ whole genome shotgun (WGS) entry which is preliminary data.</text>
</comment>
<gene>
    <name evidence="1" type="ORF">ERJ67_10700</name>
</gene>
<dbReference type="SUPFAM" id="SSF56954">
    <property type="entry name" value="Outer membrane efflux proteins (OEP)"/>
    <property type="match status" value="1"/>
</dbReference>
<name>A0A524RKV8_9CHRO</name>
<protein>
    <submittedName>
        <fullName evidence="1">Uncharacterized protein</fullName>
    </submittedName>
</protein>
<reference evidence="1 2" key="1">
    <citation type="journal article" date="2019" name="mSystems">
        <title>Life at home and on the roam: Genomic adaptions reflect the dual lifestyle of an intracellular, facultative symbiont.</title>
        <authorList>
            <person name="Burgsdorf I."/>
        </authorList>
    </citation>
    <scope>NUCLEOTIDE SEQUENCE [LARGE SCALE GENOMIC DNA]</scope>
    <source>
        <strain evidence="1">277cV</strain>
    </source>
</reference>
<dbReference type="GO" id="GO:0015562">
    <property type="term" value="F:efflux transmembrane transporter activity"/>
    <property type="evidence" value="ECO:0007669"/>
    <property type="project" value="InterPro"/>
</dbReference>
<evidence type="ECO:0000313" key="1">
    <source>
        <dbReference type="EMBL" id="TGG90510.1"/>
    </source>
</evidence>
<evidence type="ECO:0000313" key="2">
    <source>
        <dbReference type="Proteomes" id="UP000317990"/>
    </source>
</evidence>
<dbReference type="AlphaFoldDB" id="A0A524RKV8"/>
<proteinExistence type="predicted"/>
<sequence length="176" mass="19056">MAPPSPTTPARGSAPAWRSAIAGLEQPDTLWSGGETDYAATLNLTVPLSNRPPSLALLMNTLASVRKAKRGLIESGQAIAIAVCKVFHDVEVGQQRIQPACRMLALAQQKLEIERSELHPGLSSASRLSQLEDDLMNAQYSEVDAVSSDENALTSLDQTLATTLEPWHICVERVRR</sequence>
<dbReference type="Gene3D" id="1.20.1600.10">
    <property type="entry name" value="Outer membrane efflux proteins (OEP)"/>
    <property type="match status" value="1"/>
</dbReference>
<accession>A0A524RKV8</accession>
<dbReference type="EMBL" id="SRMO01000087">
    <property type="protein sequence ID" value="TGG90510.1"/>
    <property type="molecule type" value="Genomic_DNA"/>
</dbReference>